<evidence type="ECO:0000313" key="3">
    <source>
        <dbReference type="EMBL" id="CAH1175665.1"/>
    </source>
</evidence>
<protein>
    <submittedName>
        <fullName evidence="3">Uncharacterized protein</fullName>
    </submittedName>
</protein>
<keyword evidence="1" id="KW-0472">Membrane</keyword>
<feature type="transmembrane region" description="Helical" evidence="1">
    <location>
        <begin position="175"/>
        <end position="198"/>
    </location>
</feature>
<name>A0A9P0GVX5_PHACE</name>
<dbReference type="EMBL" id="OU896713">
    <property type="protein sequence ID" value="CAH1175665.1"/>
    <property type="molecule type" value="Genomic_DNA"/>
</dbReference>
<evidence type="ECO:0000313" key="4">
    <source>
        <dbReference type="Proteomes" id="UP001153737"/>
    </source>
</evidence>
<dbReference type="InterPro" id="IPR012464">
    <property type="entry name" value="DUF1676"/>
</dbReference>
<dbReference type="PANTHER" id="PTHR21879">
    <property type="entry name" value="FI03362P-RELATED-RELATED"/>
    <property type="match status" value="1"/>
</dbReference>
<evidence type="ECO:0000256" key="1">
    <source>
        <dbReference type="SAM" id="Phobius"/>
    </source>
</evidence>
<keyword evidence="1" id="KW-0812">Transmembrane</keyword>
<sequence length="278" mass="31503">MNQDMMRSHVSNKTTLIAIVFLLVLSTSSADNNRTSEGTVWRRAGRMTGLLLDSCFRSLAPGATPEEMMAILSNCFATRSLAALRRVLEGDVVGIWDGVEFVRDRREEGNYTRSDRYLGKRRRNEPFDEEVDWKTNVIQGVERLLRTHVLKIHLKKFDGVLEEARGRRKNMFNQMLMFGVIVASLIVIPMGFQFLAILGGKALLLSKMALILASIQGLKKIATSNLNYGLYSYGPGGPWNYDRQWQQDGYGLQNYGNVEGYADALHPRKDLLHDIQTR</sequence>
<proteinExistence type="predicted"/>
<gene>
    <name evidence="3" type="ORF">PHAECO_LOCUS11032</name>
</gene>
<organism evidence="3 4">
    <name type="scientific">Phaedon cochleariae</name>
    <name type="common">Mustard beetle</name>
    <dbReference type="NCBI Taxonomy" id="80249"/>
    <lineage>
        <taxon>Eukaryota</taxon>
        <taxon>Metazoa</taxon>
        <taxon>Ecdysozoa</taxon>
        <taxon>Arthropoda</taxon>
        <taxon>Hexapoda</taxon>
        <taxon>Insecta</taxon>
        <taxon>Pterygota</taxon>
        <taxon>Neoptera</taxon>
        <taxon>Endopterygota</taxon>
        <taxon>Coleoptera</taxon>
        <taxon>Polyphaga</taxon>
        <taxon>Cucujiformia</taxon>
        <taxon>Chrysomeloidea</taxon>
        <taxon>Chrysomelidae</taxon>
        <taxon>Chrysomelinae</taxon>
        <taxon>Chrysomelini</taxon>
        <taxon>Phaedon</taxon>
    </lineage>
</organism>
<feature type="signal peptide" evidence="2">
    <location>
        <begin position="1"/>
        <end position="30"/>
    </location>
</feature>
<dbReference type="PANTHER" id="PTHR21879:SF8">
    <property type="entry name" value="OSIRIS 23"/>
    <property type="match status" value="1"/>
</dbReference>
<dbReference type="GO" id="GO:0016020">
    <property type="term" value="C:membrane"/>
    <property type="evidence" value="ECO:0007669"/>
    <property type="project" value="TreeGrafter"/>
</dbReference>
<dbReference type="Proteomes" id="UP001153737">
    <property type="component" value="Chromosome 7"/>
</dbReference>
<accession>A0A9P0GVX5</accession>
<evidence type="ECO:0000256" key="2">
    <source>
        <dbReference type="SAM" id="SignalP"/>
    </source>
</evidence>
<reference evidence="3" key="1">
    <citation type="submission" date="2022-01" db="EMBL/GenBank/DDBJ databases">
        <authorList>
            <person name="King R."/>
        </authorList>
    </citation>
    <scope>NUCLEOTIDE SEQUENCE</scope>
</reference>
<dbReference type="OrthoDB" id="69177at2759"/>
<feature type="chain" id="PRO_5040124974" evidence="2">
    <location>
        <begin position="31"/>
        <end position="278"/>
    </location>
</feature>
<dbReference type="AlphaFoldDB" id="A0A9P0GVX5"/>
<reference evidence="3" key="2">
    <citation type="submission" date="2022-10" db="EMBL/GenBank/DDBJ databases">
        <authorList>
            <consortium name="ENA_rothamsted_submissions"/>
            <consortium name="culmorum"/>
            <person name="King R."/>
        </authorList>
    </citation>
    <scope>NUCLEOTIDE SEQUENCE</scope>
</reference>
<keyword evidence="1" id="KW-1133">Transmembrane helix</keyword>
<keyword evidence="2" id="KW-0732">Signal</keyword>
<dbReference type="Pfam" id="PF07898">
    <property type="entry name" value="DUF1676"/>
    <property type="match status" value="1"/>
</dbReference>
<keyword evidence="4" id="KW-1185">Reference proteome</keyword>